<accession>A0A9D7F676</accession>
<reference evidence="1" key="1">
    <citation type="submission" date="2020-10" db="EMBL/GenBank/DDBJ databases">
        <title>Connecting structure to function with the recovery of over 1000 high-quality activated sludge metagenome-assembled genomes encoding full-length rRNA genes using long-read sequencing.</title>
        <authorList>
            <person name="Singleton C.M."/>
            <person name="Petriglieri F."/>
            <person name="Kristensen J.M."/>
            <person name="Kirkegaard R.H."/>
            <person name="Michaelsen T.Y."/>
            <person name="Andersen M.H."/>
            <person name="Karst S.M."/>
            <person name="Dueholm M.S."/>
            <person name="Nielsen P.H."/>
            <person name="Albertsen M."/>
        </authorList>
    </citation>
    <scope>NUCLEOTIDE SEQUENCE</scope>
    <source>
        <strain evidence="1">EsbW_18-Q3-R4-48_MAXAC.044</strain>
    </source>
</reference>
<evidence type="ECO:0000313" key="2">
    <source>
        <dbReference type="Proteomes" id="UP000886602"/>
    </source>
</evidence>
<evidence type="ECO:0000313" key="1">
    <source>
        <dbReference type="EMBL" id="MBK7422844.1"/>
    </source>
</evidence>
<name>A0A9D7F676_9RHOO</name>
<dbReference type="InterPro" id="IPR011990">
    <property type="entry name" value="TPR-like_helical_dom_sf"/>
</dbReference>
<dbReference type="EMBL" id="JADJNC010000009">
    <property type="protein sequence ID" value="MBK7422844.1"/>
    <property type="molecule type" value="Genomic_DNA"/>
</dbReference>
<organism evidence="1 2">
    <name type="scientific">Candidatus Propionivibrio dominans</name>
    <dbReference type="NCBI Taxonomy" id="2954373"/>
    <lineage>
        <taxon>Bacteria</taxon>
        <taxon>Pseudomonadati</taxon>
        <taxon>Pseudomonadota</taxon>
        <taxon>Betaproteobacteria</taxon>
        <taxon>Rhodocyclales</taxon>
        <taxon>Rhodocyclaceae</taxon>
        <taxon>Propionivibrio</taxon>
    </lineage>
</organism>
<proteinExistence type="predicted"/>
<protein>
    <submittedName>
        <fullName evidence="1">Uncharacterized protein</fullName>
    </submittedName>
</protein>
<dbReference type="SUPFAM" id="SSF48452">
    <property type="entry name" value="TPR-like"/>
    <property type="match status" value="1"/>
</dbReference>
<gene>
    <name evidence="1" type="ORF">IPJ48_06935</name>
</gene>
<dbReference type="AlphaFoldDB" id="A0A9D7F676"/>
<sequence>MVPWARMGLASALRGMDELAAAESMGASVIDDFPEYLAAYDSVASVREEMGKLAEAQEVLAEGQRKIAE</sequence>
<comment type="caution">
    <text evidence="1">The sequence shown here is derived from an EMBL/GenBank/DDBJ whole genome shotgun (WGS) entry which is preliminary data.</text>
</comment>
<dbReference type="Proteomes" id="UP000886602">
    <property type="component" value="Unassembled WGS sequence"/>
</dbReference>